<sequence>MSTEPWVTSVVANKTDTDFTNYVTLGDNKTLQGLNISMFDLSSHKLYPMINASDSKVDNEFSELAYLCENGSIDPKKVEGKILVCVSSLDDETWVEQTKAGGMITLIVVPNIDIAPATVMILVSNLNYTNSKYDLNYINHTK</sequence>
<dbReference type="Proteomes" id="UP001497480">
    <property type="component" value="Unassembled WGS sequence"/>
</dbReference>
<name>A0AAV1XX48_LUPLU</name>
<comment type="subcellular location">
    <subcellularLocation>
        <location evidence="1">Secreted</location>
    </subcellularLocation>
</comment>
<dbReference type="CDD" id="cd02120">
    <property type="entry name" value="PA_subtilisin_like"/>
    <property type="match status" value="1"/>
</dbReference>
<comment type="caution">
    <text evidence="4">The sequence shown here is derived from an EMBL/GenBank/DDBJ whole genome shotgun (WGS) entry which is preliminary data.</text>
</comment>
<dbReference type="PANTHER" id="PTHR10795">
    <property type="entry name" value="PROPROTEIN CONVERTASE SUBTILISIN/KEXIN"/>
    <property type="match status" value="1"/>
</dbReference>
<protein>
    <submittedName>
        <fullName evidence="4">Uncharacterized protein</fullName>
    </submittedName>
</protein>
<dbReference type="AlphaFoldDB" id="A0AAV1XX48"/>
<dbReference type="InterPro" id="IPR045051">
    <property type="entry name" value="SBT"/>
</dbReference>
<dbReference type="GO" id="GO:0005576">
    <property type="term" value="C:extracellular region"/>
    <property type="evidence" value="ECO:0007669"/>
    <property type="project" value="UniProtKB-SubCell"/>
</dbReference>
<organism evidence="4 5">
    <name type="scientific">Lupinus luteus</name>
    <name type="common">European yellow lupine</name>
    <dbReference type="NCBI Taxonomy" id="3873"/>
    <lineage>
        <taxon>Eukaryota</taxon>
        <taxon>Viridiplantae</taxon>
        <taxon>Streptophyta</taxon>
        <taxon>Embryophyta</taxon>
        <taxon>Tracheophyta</taxon>
        <taxon>Spermatophyta</taxon>
        <taxon>Magnoliopsida</taxon>
        <taxon>eudicotyledons</taxon>
        <taxon>Gunneridae</taxon>
        <taxon>Pentapetalae</taxon>
        <taxon>rosids</taxon>
        <taxon>fabids</taxon>
        <taxon>Fabales</taxon>
        <taxon>Fabaceae</taxon>
        <taxon>Papilionoideae</taxon>
        <taxon>50 kb inversion clade</taxon>
        <taxon>genistoids sensu lato</taxon>
        <taxon>core genistoids</taxon>
        <taxon>Genisteae</taxon>
        <taxon>Lupinus</taxon>
    </lineage>
</organism>
<dbReference type="EMBL" id="CAXHTB010000019">
    <property type="protein sequence ID" value="CAL0326268.1"/>
    <property type="molecule type" value="Genomic_DNA"/>
</dbReference>
<evidence type="ECO:0000256" key="1">
    <source>
        <dbReference type="ARBA" id="ARBA00004613"/>
    </source>
</evidence>
<comment type="similarity">
    <text evidence="2">Belongs to the peptidase S8 family.</text>
</comment>
<evidence type="ECO:0000313" key="5">
    <source>
        <dbReference type="Proteomes" id="UP001497480"/>
    </source>
</evidence>
<accession>A0AAV1XX48</accession>
<proteinExistence type="inferred from homology"/>
<evidence type="ECO:0000256" key="3">
    <source>
        <dbReference type="ARBA" id="ARBA00022729"/>
    </source>
</evidence>
<evidence type="ECO:0000256" key="2">
    <source>
        <dbReference type="ARBA" id="ARBA00011073"/>
    </source>
</evidence>
<gene>
    <name evidence="4" type="ORF">LLUT_LOCUS27328</name>
</gene>
<evidence type="ECO:0000313" key="4">
    <source>
        <dbReference type="EMBL" id="CAL0326268.1"/>
    </source>
</evidence>
<keyword evidence="3" id="KW-0732">Signal</keyword>
<keyword evidence="5" id="KW-1185">Reference proteome</keyword>
<dbReference type="Gene3D" id="3.50.30.30">
    <property type="match status" value="1"/>
</dbReference>
<reference evidence="4 5" key="1">
    <citation type="submission" date="2024-03" db="EMBL/GenBank/DDBJ databases">
        <authorList>
            <person name="Martinez-Hernandez J."/>
        </authorList>
    </citation>
    <scope>NUCLEOTIDE SEQUENCE [LARGE SCALE GENOMIC DNA]</scope>
</reference>